<feature type="transmembrane region" description="Helical" evidence="8">
    <location>
        <begin position="349"/>
        <end position="368"/>
    </location>
</feature>
<proteinExistence type="inferred from homology"/>
<sequence>MPRSVRPAQHTPVRVVAIQRIVQALLFVVLIAVVYRYCWIDALDPFKCGALLSKGQWLDPGSSWETRKNTLENWQPPGCMMHKYEREDIKDCFKKRRLVFIGDSTTRQIFFAVARKMDQERAEEGFDELMEMEQKHMDLEFVLDEVTVQFIWDPWMNSTGLDNELNKFRPNPTGEVDDESAGLILLGAPGLWYARHGQDNFFRDFKEAVDKVIPFMDHSTPEETMIPMEKPFPIRKQSPNFLLMAPIQVPWYQWLSPSREATITPEKIDLMNDYLQQASAYSSADIVWSYSLMTWSGQGEYEESGLHVVDNVARSKADVLLNLRCNADAASKGYPYNRTCCTNYTKPVAIQWLFIIVGMLAIPSLSYLVRRNHIIRISRFLPSMDIMGALTTLTLAICYCFYADRTQVFEKAQKQFQENEFLVACGSIGIAGLLTIRKSQVTGSPLRTVRHETQSSAFLSRDQTDEWKGWMQAIILIYHYTHGSATLWIYEIIRVLVASYLFMTGFGHTLYFLRTGDFSFERVAKVLLRLNLFSCILPYMMRTDYMFYYFAPLVSFWFLVVFFTLRIGQAGNSDSWYLIGKVVLAALLTTALITVPGILELAGTVLRYTCGISWTMAEWRFRCFLDMYIVYVGMLVAILQHRRTQIEGATLDPTNLVDELLCGVITFPRTFRAINVCASLIFLPGFWLLTRRSPDKMDYNWWMPFISWIPIVSFVILRNCHSVLRNYHSTFFAWLGRISLETYVLQYHIWLAGDTHGLLRIGVWSRLTETAVLTSIFIWSSWRVAGALQKLSDWIVSGSELAARGLNMPYANEHKPNRTSLWVPSALPIEETTPSKDLRMNFGPSTAGGWMAMVIMKLRTGLKWRLGLLIAALWIGSIASR</sequence>
<dbReference type="GO" id="GO:0016020">
    <property type="term" value="C:membrane"/>
    <property type="evidence" value="ECO:0007669"/>
    <property type="project" value="UniProtKB-SubCell"/>
</dbReference>
<dbReference type="EMBL" id="PDLN01000019">
    <property type="protein sequence ID" value="RDW59981.1"/>
    <property type="molecule type" value="Genomic_DNA"/>
</dbReference>
<dbReference type="InterPro" id="IPR057106">
    <property type="entry name" value="NXPE4_C"/>
</dbReference>
<evidence type="ECO:0000256" key="7">
    <source>
        <dbReference type="ARBA" id="ARBA00023180"/>
    </source>
</evidence>
<keyword evidence="5 8" id="KW-1133">Transmembrane helix</keyword>
<dbReference type="PANTHER" id="PTHR13533:SF1">
    <property type="entry name" value="N-ACETYLNEURAMINATE 9-O-ACETYLTRANSFERASE"/>
    <property type="match status" value="1"/>
</dbReference>
<keyword evidence="12" id="KW-1185">Reference proteome</keyword>
<feature type="transmembrane region" description="Helical" evidence="8">
    <location>
        <begin position="673"/>
        <end position="689"/>
    </location>
</feature>
<evidence type="ECO:0000256" key="2">
    <source>
        <dbReference type="ARBA" id="ARBA00010666"/>
    </source>
</evidence>
<feature type="domain" description="NXPE C-terminal" evidence="10">
    <location>
        <begin position="74"/>
        <end position="120"/>
    </location>
</feature>
<feature type="domain" description="Cas1p 10 TM acyl transferase" evidence="9">
    <location>
        <begin position="337"/>
        <end position="799"/>
    </location>
</feature>
<evidence type="ECO:0000259" key="9">
    <source>
        <dbReference type="Pfam" id="PF07779"/>
    </source>
</evidence>
<name>A0A3D8QE45_9HELO</name>
<evidence type="ECO:0000256" key="4">
    <source>
        <dbReference type="ARBA" id="ARBA00022692"/>
    </source>
</evidence>
<feature type="transmembrane region" description="Helical" evidence="8">
    <location>
        <begin position="21"/>
        <end position="37"/>
    </location>
</feature>
<organism evidence="11 12">
    <name type="scientific">Coleophoma crateriformis</name>
    <dbReference type="NCBI Taxonomy" id="565419"/>
    <lineage>
        <taxon>Eukaryota</taxon>
        <taxon>Fungi</taxon>
        <taxon>Dikarya</taxon>
        <taxon>Ascomycota</taxon>
        <taxon>Pezizomycotina</taxon>
        <taxon>Leotiomycetes</taxon>
        <taxon>Helotiales</taxon>
        <taxon>Dermateaceae</taxon>
        <taxon>Coleophoma</taxon>
    </lineage>
</organism>
<protein>
    <submittedName>
        <fullName evidence="11">Putative cas1-containing protein</fullName>
    </submittedName>
</protein>
<comment type="caution">
    <text evidence="11">The sequence shown here is derived from an EMBL/GenBank/DDBJ whole genome shotgun (WGS) entry which is preliminary data.</text>
</comment>
<dbReference type="PANTHER" id="PTHR13533">
    <property type="entry name" value="N-ACETYLNEURAMINATE 9-O-ACETYLTRANSFERASE"/>
    <property type="match status" value="1"/>
</dbReference>
<evidence type="ECO:0000259" key="10">
    <source>
        <dbReference type="Pfam" id="PF24536"/>
    </source>
</evidence>
<feature type="transmembrane region" description="Helical" evidence="8">
    <location>
        <begin position="577"/>
        <end position="599"/>
    </location>
</feature>
<evidence type="ECO:0000256" key="6">
    <source>
        <dbReference type="ARBA" id="ARBA00023136"/>
    </source>
</evidence>
<feature type="transmembrane region" description="Helical" evidence="8">
    <location>
        <begin position="547"/>
        <end position="565"/>
    </location>
</feature>
<feature type="transmembrane region" description="Helical" evidence="8">
    <location>
        <begin position="488"/>
        <end position="511"/>
    </location>
</feature>
<dbReference type="Pfam" id="PF07779">
    <property type="entry name" value="Cas1_AcylT"/>
    <property type="match status" value="1"/>
</dbReference>
<dbReference type="GO" id="GO:0005975">
    <property type="term" value="P:carbohydrate metabolic process"/>
    <property type="evidence" value="ECO:0007669"/>
    <property type="project" value="UniProtKB-ARBA"/>
</dbReference>
<dbReference type="GO" id="GO:0016740">
    <property type="term" value="F:transferase activity"/>
    <property type="evidence" value="ECO:0007669"/>
    <property type="project" value="UniProtKB-KW"/>
</dbReference>
<evidence type="ECO:0000256" key="3">
    <source>
        <dbReference type="ARBA" id="ARBA00022679"/>
    </source>
</evidence>
<keyword evidence="4 8" id="KW-0812">Transmembrane</keyword>
<comment type="subcellular location">
    <subcellularLocation>
        <location evidence="1">Membrane</location>
        <topology evidence="1">Multi-pass membrane protein</topology>
    </subcellularLocation>
</comment>
<dbReference type="Proteomes" id="UP000256328">
    <property type="component" value="Unassembled WGS sequence"/>
</dbReference>
<feature type="transmembrane region" description="Helical" evidence="8">
    <location>
        <begin position="380"/>
        <end position="402"/>
    </location>
</feature>
<accession>A0A3D8QE45</accession>
<evidence type="ECO:0000313" key="12">
    <source>
        <dbReference type="Proteomes" id="UP000256328"/>
    </source>
</evidence>
<evidence type="ECO:0000256" key="8">
    <source>
        <dbReference type="SAM" id="Phobius"/>
    </source>
</evidence>
<keyword evidence="3" id="KW-0808">Transferase</keyword>
<dbReference type="OrthoDB" id="1932925at2759"/>
<feature type="transmembrane region" description="Helical" evidence="8">
    <location>
        <begin position="619"/>
        <end position="639"/>
    </location>
</feature>
<evidence type="ECO:0000256" key="1">
    <source>
        <dbReference type="ARBA" id="ARBA00004141"/>
    </source>
</evidence>
<dbReference type="GO" id="GO:0005794">
    <property type="term" value="C:Golgi apparatus"/>
    <property type="evidence" value="ECO:0007669"/>
    <property type="project" value="UniProtKB-ARBA"/>
</dbReference>
<evidence type="ECO:0000313" key="11">
    <source>
        <dbReference type="EMBL" id="RDW59981.1"/>
    </source>
</evidence>
<feature type="transmembrane region" description="Helical" evidence="8">
    <location>
        <begin position="701"/>
        <end position="717"/>
    </location>
</feature>
<keyword evidence="6 8" id="KW-0472">Membrane</keyword>
<keyword evidence="7" id="KW-0325">Glycoprotein</keyword>
<feature type="transmembrane region" description="Helical" evidence="8">
    <location>
        <begin position="862"/>
        <end position="880"/>
    </location>
</feature>
<dbReference type="InterPro" id="IPR012419">
    <property type="entry name" value="Cas1_AcylTrans_dom"/>
</dbReference>
<dbReference type="Pfam" id="PF24536">
    <property type="entry name" value="NXPE4_C"/>
    <property type="match status" value="1"/>
</dbReference>
<comment type="similarity">
    <text evidence="2">Belongs to the PC-esterase family. CASD1 subfamily.</text>
</comment>
<dbReference type="AlphaFoldDB" id="A0A3D8QE45"/>
<gene>
    <name evidence="11" type="ORF">BP5796_11587</name>
</gene>
<reference evidence="11 12" key="1">
    <citation type="journal article" date="2018" name="IMA Fungus">
        <title>IMA Genome-F 9: Draft genome sequence of Annulohypoxylon stygium, Aspergillus mulundensis, Berkeleyomyces basicola (syn. Thielaviopsis basicola), Ceratocystis smalleyi, two Cercospora beticola strains, Coleophoma cylindrospora, Fusarium fracticaudum, Phialophora cf. hyalina, and Morchella septimelata.</title>
        <authorList>
            <person name="Wingfield B.D."/>
            <person name="Bills G.F."/>
            <person name="Dong Y."/>
            <person name="Huang W."/>
            <person name="Nel W.J."/>
            <person name="Swalarsk-Parry B.S."/>
            <person name="Vaghefi N."/>
            <person name="Wilken P.M."/>
            <person name="An Z."/>
            <person name="de Beer Z.W."/>
            <person name="De Vos L."/>
            <person name="Chen L."/>
            <person name="Duong T.A."/>
            <person name="Gao Y."/>
            <person name="Hammerbacher A."/>
            <person name="Kikkert J.R."/>
            <person name="Li Y."/>
            <person name="Li H."/>
            <person name="Li K."/>
            <person name="Li Q."/>
            <person name="Liu X."/>
            <person name="Ma X."/>
            <person name="Naidoo K."/>
            <person name="Pethybridge S.J."/>
            <person name="Sun J."/>
            <person name="Steenkamp E.T."/>
            <person name="van der Nest M.A."/>
            <person name="van Wyk S."/>
            <person name="Wingfield M.J."/>
            <person name="Xiong C."/>
            <person name="Yue Q."/>
            <person name="Zhang X."/>
        </authorList>
    </citation>
    <scope>NUCLEOTIDE SEQUENCE [LARGE SCALE GENOMIC DNA]</scope>
    <source>
        <strain evidence="11 12">BP5796</strain>
    </source>
</reference>
<evidence type="ECO:0000256" key="5">
    <source>
        <dbReference type="ARBA" id="ARBA00022989"/>
    </source>
</evidence>